<evidence type="ECO:0008006" key="3">
    <source>
        <dbReference type="Google" id="ProtNLM"/>
    </source>
</evidence>
<organism evidence="1 2">
    <name type="scientific">Venustampulla echinocandica</name>
    <dbReference type="NCBI Taxonomy" id="2656787"/>
    <lineage>
        <taxon>Eukaryota</taxon>
        <taxon>Fungi</taxon>
        <taxon>Dikarya</taxon>
        <taxon>Ascomycota</taxon>
        <taxon>Pezizomycotina</taxon>
        <taxon>Leotiomycetes</taxon>
        <taxon>Helotiales</taxon>
        <taxon>Pleuroascaceae</taxon>
        <taxon>Venustampulla</taxon>
    </lineage>
</organism>
<dbReference type="InterPro" id="IPR036866">
    <property type="entry name" value="RibonucZ/Hydroxyglut_hydro"/>
</dbReference>
<dbReference type="EMBL" id="NPIC01000001">
    <property type="protein sequence ID" value="RDL42350.1"/>
    <property type="molecule type" value="Genomic_DNA"/>
</dbReference>
<dbReference type="PANTHER" id="PTHR36142:SF2">
    <property type="entry name" value="METALLO-HYDROLASE_OXIDOREDUCTASE SUPERFAMILY PROTEIN"/>
    <property type="match status" value="1"/>
</dbReference>
<dbReference type="SUPFAM" id="SSF56281">
    <property type="entry name" value="Metallo-hydrolase/oxidoreductase"/>
    <property type="match status" value="1"/>
</dbReference>
<accession>A0A370U3J5</accession>
<dbReference type="GeneID" id="43595178"/>
<proteinExistence type="predicted"/>
<protein>
    <recommendedName>
        <fullName evidence="3">Metallo-beta-lactamase domain-containing protein</fullName>
    </recommendedName>
</protein>
<dbReference type="Gene3D" id="3.60.15.10">
    <property type="entry name" value="Ribonuclease Z/Hydroxyacylglutathione hydrolase-like"/>
    <property type="match status" value="1"/>
</dbReference>
<dbReference type="STRING" id="2656787.A0A370U3J5"/>
<evidence type="ECO:0000313" key="1">
    <source>
        <dbReference type="EMBL" id="RDL42350.1"/>
    </source>
</evidence>
<dbReference type="Proteomes" id="UP000254866">
    <property type="component" value="Unassembled WGS sequence"/>
</dbReference>
<gene>
    <name evidence="1" type="ORF">BP5553_02329</name>
</gene>
<comment type="caution">
    <text evidence="1">The sequence shown here is derived from an EMBL/GenBank/DDBJ whole genome shotgun (WGS) entry which is preliminary data.</text>
</comment>
<dbReference type="OrthoDB" id="9971601at2759"/>
<sequence length="396" mass="44642">MTSTPTLQNISLKIHDNGRDHDRPPIVQALLDSICLSSTLSSGRPLLTHLNADTTWLLSLPRPVSEHSTPIRERSRVFYHVLIDPWLRGGQSDVAKFFSQQWHAQESVMQSIREVEDLIKDVEVMAAERSSTEGTAGLNPGRSECEQEDRYEEDMDNESYIDAVVISHEFTDHMHKETLLEINPRVPVFATTKAASVIRSWKHSDFVAEIPRFMGDWRASSIDPLPKWLGVSRVAYAGSDMLYYHSAIMIAFTILENETEQRTEAEAIIYTPHGVSPDDVAPVAKAEPSIKTLALLHGLQDIYISRPIGAQLNKGAHNGLKIQRLLDAKHWIATHDEVKKGGEIVSWFLRRRILTLQEAVEREKLDKGKELKGGELEAMAEVRFRELGNGESLILE</sequence>
<name>A0A370U3J5_9HELO</name>
<dbReference type="AlphaFoldDB" id="A0A370U3J5"/>
<dbReference type="PANTHER" id="PTHR36142">
    <property type="entry name" value="METALLO-HYDROLASE/OXIDOREDUCTASE SUPERFAMILY PROTEIN"/>
    <property type="match status" value="1"/>
</dbReference>
<evidence type="ECO:0000313" key="2">
    <source>
        <dbReference type="Proteomes" id="UP000254866"/>
    </source>
</evidence>
<reference evidence="1 2" key="1">
    <citation type="journal article" date="2018" name="IMA Fungus">
        <title>IMA Genome-F 9: Draft genome sequence of Annulohypoxylon stygium, Aspergillus mulundensis, Berkeleyomyces basicola (syn. Thielaviopsis basicola), Ceratocystis smalleyi, two Cercospora beticola strains, Coleophoma cylindrospora, Fusarium fracticaudum, Phialophora cf. hyalina, and Morchella septimelata.</title>
        <authorList>
            <person name="Wingfield B.D."/>
            <person name="Bills G.F."/>
            <person name="Dong Y."/>
            <person name="Huang W."/>
            <person name="Nel W.J."/>
            <person name="Swalarsk-Parry B.S."/>
            <person name="Vaghefi N."/>
            <person name="Wilken P.M."/>
            <person name="An Z."/>
            <person name="de Beer Z.W."/>
            <person name="De Vos L."/>
            <person name="Chen L."/>
            <person name="Duong T.A."/>
            <person name="Gao Y."/>
            <person name="Hammerbacher A."/>
            <person name="Kikkert J.R."/>
            <person name="Li Y."/>
            <person name="Li H."/>
            <person name="Li K."/>
            <person name="Li Q."/>
            <person name="Liu X."/>
            <person name="Ma X."/>
            <person name="Naidoo K."/>
            <person name="Pethybridge S.J."/>
            <person name="Sun J."/>
            <person name="Steenkamp E.T."/>
            <person name="van der Nest M.A."/>
            <person name="van Wyk S."/>
            <person name="Wingfield M.J."/>
            <person name="Xiong C."/>
            <person name="Yue Q."/>
            <person name="Zhang X."/>
        </authorList>
    </citation>
    <scope>NUCLEOTIDE SEQUENCE [LARGE SCALE GENOMIC DNA]</scope>
    <source>
        <strain evidence="1 2">BP 5553</strain>
    </source>
</reference>
<keyword evidence="2" id="KW-1185">Reference proteome</keyword>
<dbReference type="RefSeq" id="XP_031875006.1">
    <property type="nucleotide sequence ID" value="XM_032010952.1"/>
</dbReference>